<gene>
    <name evidence="9" type="ORF">HNR06_000962</name>
</gene>
<dbReference type="PANTHER" id="PTHR43133:SF8">
    <property type="entry name" value="RNA POLYMERASE SIGMA FACTOR HI_1459-RELATED"/>
    <property type="match status" value="1"/>
</dbReference>
<dbReference type="Proteomes" id="UP000584931">
    <property type="component" value="Unassembled WGS sequence"/>
</dbReference>
<accession>A0A7Y9XB67</accession>
<dbReference type="SUPFAM" id="SSF88659">
    <property type="entry name" value="Sigma3 and sigma4 domains of RNA polymerase sigma factors"/>
    <property type="match status" value="1"/>
</dbReference>
<dbReference type="Pfam" id="PF04542">
    <property type="entry name" value="Sigma70_r2"/>
    <property type="match status" value="1"/>
</dbReference>
<dbReference type="Gene3D" id="1.10.10.10">
    <property type="entry name" value="Winged helix-like DNA-binding domain superfamily/Winged helix DNA-binding domain"/>
    <property type="match status" value="1"/>
</dbReference>
<dbReference type="GO" id="GO:0006352">
    <property type="term" value="P:DNA-templated transcription initiation"/>
    <property type="evidence" value="ECO:0007669"/>
    <property type="project" value="InterPro"/>
</dbReference>
<keyword evidence="6" id="KW-1133">Transmembrane helix</keyword>
<dbReference type="InterPro" id="IPR013249">
    <property type="entry name" value="RNA_pol_sigma70_r4_t2"/>
</dbReference>
<keyword evidence="6" id="KW-0812">Transmembrane</keyword>
<evidence type="ECO:0000313" key="9">
    <source>
        <dbReference type="EMBL" id="NYH51373.1"/>
    </source>
</evidence>
<name>A0A7Y9XB67_9ACTN</name>
<dbReference type="RefSeq" id="WP_179809294.1">
    <property type="nucleotide sequence ID" value="NZ_JACCHL010000001.1"/>
</dbReference>
<reference evidence="9 10" key="1">
    <citation type="submission" date="2020-07" db="EMBL/GenBank/DDBJ databases">
        <title>Sequencing the genomes of 1000 actinobacteria strains.</title>
        <authorList>
            <person name="Klenk H.-P."/>
        </authorList>
    </citation>
    <scope>NUCLEOTIDE SEQUENCE [LARGE SCALE GENOMIC DNA]</scope>
    <source>
        <strain evidence="9 10">DSM 45278</strain>
    </source>
</reference>
<dbReference type="EMBL" id="JACCHL010000001">
    <property type="protein sequence ID" value="NYH51373.1"/>
    <property type="molecule type" value="Genomic_DNA"/>
</dbReference>
<evidence type="ECO:0000256" key="2">
    <source>
        <dbReference type="ARBA" id="ARBA00023015"/>
    </source>
</evidence>
<dbReference type="InterPro" id="IPR013325">
    <property type="entry name" value="RNA_pol_sigma_r2"/>
</dbReference>
<evidence type="ECO:0000256" key="6">
    <source>
        <dbReference type="SAM" id="Phobius"/>
    </source>
</evidence>
<evidence type="ECO:0000259" key="8">
    <source>
        <dbReference type="Pfam" id="PF08281"/>
    </source>
</evidence>
<feature type="domain" description="RNA polymerase sigma-70 region 2" evidence="7">
    <location>
        <begin position="102"/>
        <end position="159"/>
    </location>
</feature>
<dbReference type="Pfam" id="PF08281">
    <property type="entry name" value="Sigma70_r4_2"/>
    <property type="match status" value="1"/>
</dbReference>
<dbReference type="NCBIfam" id="TIGR02937">
    <property type="entry name" value="sigma70-ECF"/>
    <property type="match status" value="1"/>
</dbReference>
<dbReference type="SUPFAM" id="SSF88946">
    <property type="entry name" value="Sigma2 domain of RNA polymerase sigma factors"/>
    <property type="match status" value="1"/>
</dbReference>
<keyword evidence="5" id="KW-0804">Transcription</keyword>
<dbReference type="Gene3D" id="1.10.1740.10">
    <property type="match status" value="1"/>
</dbReference>
<dbReference type="PANTHER" id="PTHR43133">
    <property type="entry name" value="RNA POLYMERASE ECF-TYPE SIGMA FACTO"/>
    <property type="match status" value="1"/>
</dbReference>
<dbReference type="InterPro" id="IPR013324">
    <property type="entry name" value="RNA_pol_sigma_r3/r4-like"/>
</dbReference>
<evidence type="ECO:0000256" key="4">
    <source>
        <dbReference type="ARBA" id="ARBA00023125"/>
    </source>
</evidence>
<dbReference type="InterPro" id="IPR007627">
    <property type="entry name" value="RNA_pol_sigma70_r2"/>
</dbReference>
<evidence type="ECO:0000256" key="3">
    <source>
        <dbReference type="ARBA" id="ARBA00023082"/>
    </source>
</evidence>
<keyword evidence="2" id="KW-0805">Transcription regulation</keyword>
<comment type="similarity">
    <text evidence="1">Belongs to the sigma-70 factor family. ECF subfamily.</text>
</comment>
<feature type="transmembrane region" description="Helical" evidence="6">
    <location>
        <begin position="17"/>
        <end position="35"/>
    </location>
</feature>
<keyword evidence="4" id="KW-0238">DNA-binding</keyword>
<sequence length="255" mass="27867">MVHSEDSMTGKGGNPPTLAIVSVVNAVLIGIGTLYVTTSSILMTSIGGAFAIGSVGFYVFAITRRPIVKDDSDISVAPSETPGPGESESLQMNEHESFKAFFKSEYTKLVGLLLRTGASHINAEDTATEAMIAVFEKWDRIENPRAYARRVALRQMTRFPREEPSLGKDDVHDDVEGTVGSGAEAVLDISEQSRMVMRLLRSLPRAQREVMALIVDGHTITEIAELLSKDVATVRSNLRHARRALKVRLEEEGLL</sequence>
<protein>
    <submittedName>
        <fullName evidence="9">RNA polymerase sigma factor (Sigma-70 family)</fullName>
    </submittedName>
</protein>
<evidence type="ECO:0000256" key="5">
    <source>
        <dbReference type="ARBA" id="ARBA00023163"/>
    </source>
</evidence>
<dbReference type="InterPro" id="IPR014284">
    <property type="entry name" value="RNA_pol_sigma-70_dom"/>
</dbReference>
<organism evidence="9 10">
    <name type="scientific">Nocardiopsis sinuspersici</name>
    <dbReference type="NCBI Taxonomy" id="501010"/>
    <lineage>
        <taxon>Bacteria</taxon>
        <taxon>Bacillati</taxon>
        <taxon>Actinomycetota</taxon>
        <taxon>Actinomycetes</taxon>
        <taxon>Streptosporangiales</taxon>
        <taxon>Nocardiopsidaceae</taxon>
        <taxon>Nocardiopsis</taxon>
    </lineage>
</organism>
<dbReference type="GO" id="GO:0003677">
    <property type="term" value="F:DNA binding"/>
    <property type="evidence" value="ECO:0007669"/>
    <property type="project" value="UniProtKB-KW"/>
</dbReference>
<dbReference type="AlphaFoldDB" id="A0A7Y9XB67"/>
<evidence type="ECO:0000313" key="10">
    <source>
        <dbReference type="Proteomes" id="UP000584931"/>
    </source>
</evidence>
<feature type="domain" description="RNA polymerase sigma factor 70 region 4 type 2" evidence="8">
    <location>
        <begin position="194"/>
        <end position="245"/>
    </location>
</feature>
<dbReference type="InterPro" id="IPR039425">
    <property type="entry name" value="RNA_pol_sigma-70-like"/>
</dbReference>
<keyword evidence="3" id="KW-0731">Sigma factor</keyword>
<feature type="transmembrane region" description="Helical" evidence="6">
    <location>
        <begin position="41"/>
        <end position="61"/>
    </location>
</feature>
<keyword evidence="6" id="KW-0472">Membrane</keyword>
<evidence type="ECO:0000259" key="7">
    <source>
        <dbReference type="Pfam" id="PF04542"/>
    </source>
</evidence>
<proteinExistence type="inferred from homology"/>
<evidence type="ECO:0000256" key="1">
    <source>
        <dbReference type="ARBA" id="ARBA00010641"/>
    </source>
</evidence>
<dbReference type="GO" id="GO:0016987">
    <property type="term" value="F:sigma factor activity"/>
    <property type="evidence" value="ECO:0007669"/>
    <property type="project" value="UniProtKB-KW"/>
</dbReference>
<comment type="caution">
    <text evidence="9">The sequence shown here is derived from an EMBL/GenBank/DDBJ whole genome shotgun (WGS) entry which is preliminary data.</text>
</comment>
<dbReference type="InterPro" id="IPR036388">
    <property type="entry name" value="WH-like_DNA-bd_sf"/>
</dbReference>